<dbReference type="Gene3D" id="3.80.10.10">
    <property type="entry name" value="Ribonuclease Inhibitor"/>
    <property type="match status" value="2"/>
</dbReference>
<reference evidence="5 6" key="1">
    <citation type="submission" date="2023-05" db="EMBL/GenBank/DDBJ databases">
        <title>A 100% complete, gapless, phased diploid assembly of the Scenedesmus obliquus UTEX 3031 genome.</title>
        <authorList>
            <person name="Biondi T.C."/>
            <person name="Hanschen E.R."/>
            <person name="Kwon T."/>
            <person name="Eng W."/>
            <person name="Kruse C.P.S."/>
            <person name="Koehler S.I."/>
            <person name="Kunde Y."/>
            <person name="Gleasner C.D."/>
            <person name="You Mak K.T."/>
            <person name="Polle J."/>
            <person name="Hovde B.T."/>
            <person name="Starkenburg S.R."/>
        </authorList>
    </citation>
    <scope>NUCLEOTIDE SEQUENCE [LARGE SCALE GENOMIC DNA]</scope>
    <source>
        <strain evidence="5 6">DOE0152z</strain>
    </source>
</reference>
<evidence type="ECO:0000256" key="1">
    <source>
        <dbReference type="ARBA" id="ARBA00004430"/>
    </source>
</evidence>
<dbReference type="Proteomes" id="UP001244341">
    <property type="component" value="Chromosome 8b"/>
</dbReference>
<feature type="compositionally biased region" description="Low complexity" evidence="4">
    <location>
        <begin position="431"/>
        <end position="450"/>
    </location>
</feature>
<dbReference type="SUPFAM" id="SSF52047">
    <property type="entry name" value="RNI-like"/>
    <property type="match status" value="1"/>
</dbReference>
<comment type="subcellular location">
    <subcellularLocation>
        <location evidence="1">Cytoplasm</location>
        <location evidence="1">Cytoskeleton</location>
        <location evidence="1">Cilium axoneme</location>
    </subcellularLocation>
</comment>
<evidence type="ECO:0000313" key="5">
    <source>
        <dbReference type="EMBL" id="WIA17041.1"/>
    </source>
</evidence>
<keyword evidence="6" id="KW-1185">Reference proteome</keyword>
<dbReference type="InterPro" id="IPR050216">
    <property type="entry name" value="LRR_domain-containing"/>
</dbReference>
<dbReference type="EMBL" id="CP126215">
    <property type="protein sequence ID" value="WIA17041.1"/>
    <property type="molecule type" value="Genomic_DNA"/>
</dbReference>
<gene>
    <name evidence="5" type="ORF">OEZ85_013949</name>
</gene>
<evidence type="ECO:0000313" key="6">
    <source>
        <dbReference type="Proteomes" id="UP001244341"/>
    </source>
</evidence>
<dbReference type="PANTHER" id="PTHR48051">
    <property type="match status" value="1"/>
</dbReference>
<organism evidence="5 6">
    <name type="scientific">Tetradesmus obliquus</name>
    <name type="common">Green alga</name>
    <name type="synonym">Acutodesmus obliquus</name>
    <dbReference type="NCBI Taxonomy" id="3088"/>
    <lineage>
        <taxon>Eukaryota</taxon>
        <taxon>Viridiplantae</taxon>
        <taxon>Chlorophyta</taxon>
        <taxon>core chlorophytes</taxon>
        <taxon>Chlorophyceae</taxon>
        <taxon>CS clade</taxon>
        <taxon>Sphaeropleales</taxon>
        <taxon>Scenedesmaceae</taxon>
        <taxon>Tetradesmus</taxon>
    </lineage>
</organism>
<evidence type="ECO:0000256" key="2">
    <source>
        <dbReference type="ARBA" id="ARBA00022614"/>
    </source>
</evidence>
<keyword evidence="2" id="KW-0433">Leucine-rich repeat</keyword>
<evidence type="ECO:0000256" key="4">
    <source>
        <dbReference type="SAM" id="MobiDB-lite"/>
    </source>
</evidence>
<protein>
    <submittedName>
        <fullName evidence="5">Uncharacterized protein</fullName>
    </submittedName>
</protein>
<proteinExistence type="predicted"/>
<keyword evidence="3" id="KW-0677">Repeat</keyword>
<feature type="region of interest" description="Disordered" evidence="4">
    <location>
        <begin position="423"/>
        <end position="450"/>
    </location>
</feature>
<evidence type="ECO:0000256" key="3">
    <source>
        <dbReference type="ARBA" id="ARBA00022737"/>
    </source>
</evidence>
<dbReference type="PANTHER" id="PTHR48051:SF1">
    <property type="entry name" value="RAS SUPPRESSOR PROTEIN 1"/>
    <property type="match status" value="1"/>
</dbReference>
<sequence length="591" mass="62666">MVEALETDPLQLIIRHPSVNKQPGQICRLLCVSKALRAAIAARCNGQMVVKFAAYDIQHVQHFTPWLEKHGHLLKSLNLNLNLTGKEWLEAESLIASALQRAKGVSSLGLQMTTYRSYPACAGSVLQYLPTYYMRHLELGPRAEYSSCCTGSELVCCAVVFVLCPAVAALTQLTQLAIHDITAPTAASKLKWLPPQLLSLHMSLSRIRKCEALPLLQLGHLTRLTELSSSSKPLVLQEGDVLPASLVVLRVRDCWASTPLLPLTKLEVLDMSLSTTPAEVLLAVAAGLPQLREVSLCYGEMADAAAAAAGWSALPIRSLDFRAVEGCVSAATLQQLGKLQDLVRLDVYGGTGCCRHAGKFEATPQQFAAVLGQMTGLQELGLRGFELLPEPEPTAAADHGFEFEIQNGLNGLSLEAQAADGSGGAGGNGLNGTCSRSSSSASEGSSSSSGARARQGLATVMQAIANLPQLNSLTCCAIYSKGCDSLLPIDDEAAEQLASATQLTSLVLCDCGLQDSAVNTIAGSLKRLRKLKLDCNPGLTGEVLPASIAKELSQLSELCVLRTGIRKHAEGFKARLVSLHPGLTVKSSARG</sequence>
<accession>A0ABY8UAE8</accession>
<name>A0ABY8UAE8_TETOB</name>
<dbReference type="InterPro" id="IPR032675">
    <property type="entry name" value="LRR_dom_sf"/>
</dbReference>